<accession>A0ABS5EN31</accession>
<comment type="caution">
    <text evidence="2">The sequence shown here is derived from an EMBL/GenBank/DDBJ whole genome shotgun (WGS) entry which is preliminary data.</text>
</comment>
<evidence type="ECO:0000313" key="2">
    <source>
        <dbReference type="EMBL" id="MBR0652017.1"/>
    </source>
</evidence>
<dbReference type="NCBIfam" id="TIGR00277">
    <property type="entry name" value="HDIG"/>
    <property type="match status" value="1"/>
</dbReference>
<dbReference type="EMBL" id="JAAEDI010000023">
    <property type="protein sequence ID" value="MBR0652017.1"/>
    <property type="molecule type" value="Genomic_DNA"/>
</dbReference>
<keyword evidence="3" id="KW-1185">Reference proteome</keyword>
<proteinExistence type="predicted"/>
<reference evidence="3" key="1">
    <citation type="journal article" date="2021" name="Syst. Appl. Microbiol.">
        <title>Roseomonas hellenica sp. nov., isolated from roots of wild-growing Alkanna tinctoria.</title>
        <authorList>
            <person name="Rat A."/>
            <person name="Naranjo H.D."/>
            <person name="Lebbe L."/>
            <person name="Cnockaert M."/>
            <person name="Krigas N."/>
            <person name="Grigoriadou K."/>
            <person name="Maloupa E."/>
            <person name="Willems A."/>
        </authorList>
    </citation>
    <scope>NUCLEOTIDE SEQUENCE [LARGE SCALE GENOMIC DNA]</scope>
    <source>
        <strain evidence="3">LMG 31159</strain>
    </source>
</reference>
<dbReference type="InterPro" id="IPR003607">
    <property type="entry name" value="HD/PDEase_dom"/>
</dbReference>
<dbReference type="Proteomes" id="UP000698752">
    <property type="component" value="Unassembled WGS sequence"/>
</dbReference>
<feature type="domain" description="HD" evidence="1">
    <location>
        <begin position="74"/>
        <end position="186"/>
    </location>
</feature>
<dbReference type="InterPro" id="IPR006675">
    <property type="entry name" value="HDIG_dom"/>
</dbReference>
<sequence length="216" mass="23529">MDRRVRRPVTQALRDAVVEDLPELADIADAELRAKCIEAWAYALSESSFARVSDLPGEGNPGMFPLKRGDQTVHLRGVTQIALSIADNFTTTFPEANINRDIVLAGGLVHDVGKPWEFDAENRRRWEGDPSQTGLPSLRHSVYGAHICIAVGLPEEIAHIALGHSFEGDGVIRSLECLIVHRADSLWWAVAGGCGLLQPSSDPVLAGRKIAPRALR</sequence>
<evidence type="ECO:0000313" key="3">
    <source>
        <dbReference type="Proteomes" id="UP000698752"/>
    </source>
</evidence>
<dbReference type="Pfam" id="PF01966">
    <property type="entry name" value="HD"/>
    <property type="match status" value="1"/>
</dbReference>
<dbReference type="RefSeq" id="WP_211870735.1">
    <property type="nucleotide sequence ID" value="NZ_JAAEDI010000023.1"/>
</dbReference>
<dbReference type="CDD" id="cd00077">
    <property type="entry name" value="HDc"/>
    <property type="match status" value="1"/>
</dbReference>
<dbReference type="InterPro" id="IPR006674">
    <property type="entry name" value="HD_domain"/>
</dbReference>
<gene>
    <name evidence="2" type="ORF">GXW78_20305</name>
</gene>
<evidence type="ECO:0000259" key="1">
    <source>
        <dbReference type="Pfam" id="PF01966"/>
    </source>
</evidence>
<protein>
    <submittedName>
        <fullName evidence="2">HD domain-containing protein</fullName>
    </submittedName>
</protein>
<organism evidence="2 3">
    <name type="scientific">Neoroseomonas terrae</name>
    <dbReference type="NCBI Taxonomy" id="424799"/>
    <lineage>
        <taxon>Bacteria</taxon>
        <taxon>Pseudomonadati</taxon>
        <taxon>Pseudomonadota</taxon>
        <taxon>Alphaproteobacteria</taxon>
        <taxon>Acetobacterales</taxon>
        <taxon>Acetobacteraceae</taxon>
        <taxon>Neoroseomonas</taxon>
    </lineage>
</organism>
<dbReference type="SUPFAM" id="SSF109604">
    <property type="entry name" value="HD-domain/PDEase-like"/>
    <property type="match status" value="1"/>
</dbReference>
<dbReference type="Gene3D" id="1.10.3210.10">
    <property type="entry name" value="Hypothetical protein af1432"/>
    <property type="match status" value="1"/>
</dbReference>
<name>A0ABS5EN31_9PROT</name>